<keyword evidence="3" id="KW-1185">Reference proteome</keyword>
<evidence type="ECO:0000259" key="1">
    <source>
        <dbReference type="Pfam" id="PF07287"/>
    </source>
</evidence>
<evidence type="ECO:0000313" key="2">
    <source>
        <dbReference type="EMBL" id="NJP03264.1"/>
    </source>
</evidence>
<protein>
    <submittedName>
        <fullName evidence="2">DUF1446 domain-containing protein</fullName>
    </submittedName>
</protein>
<proteinExistence type="predicted"/>
<dbReference type="RefSeq" id="WP_168085835.1">
    <property type="nucleotide sequence ID" value="NZ_JAAVJI010000017.1"/>
</dbReference>
<organism evidence="2 3">
    <name type="scientific">Pseudomonas quercus</name>
    <dbReference type="NCBI Taxonomy" id="2722792"/>
    <lineage>
        <taxon>Bacteria</taxon>
        <taxon>Pseudomonadati</taxon>
        <taxon>Pseudomonadota</taxon>
        <taxon>Gammaproteobacteria</taxon>
        <taxon>Pseudomonadales</taxon>
        <taxon>Pseudomonadaceae</taxon>
        <taxon>Pseudomonas</taxon>
    </lineage>
</organism>
<dbReference type="PANTHER" id="PTHR47472">
    <property type="entry name" value="PROPIONYL-COA CARBOXYLASE"/>
    <property type="match status" value="1"/>
</dbReference>
<sequence length="450" mass="47793">MKTLRIGCGAGYSGDRIEPAVELAEKGDLDYLVFECLAERTIALAQLDRLSNPKGGYDPLLLERMRRVLPFVHGSAARGRRLRVITNMGAANPAQAAKAVAELATYLGFTGLRIVALRGDDVLAALQADPELRLDNGQRLADLGNRLISANAYLGADGIVQALAADADIVITGRVADPSLFLAPQMFEFGWAPDDWARLGQGTLTGHLLECAGQITGGYFADPGRKNVPDLARLGFPIAQVEHSGQATLGKVHGSGGRIDRATCTEQVLYEVHDPACYLTPDVSADFSAVDFRETGENQVLAFGASGQARPEYLKVSVGFLDGWIGDGQMAYGGPNAVARAQLAGDIVQERLRLIGVPTREVRVDLIGMNALYGETLAGGCEPSEVRLRVTARCATQDQAVQIGNEVETLYTNGPAGGGGASKQVRQVVAVASLLLPRSAVTLERIEEVS</sequence>
<gene>
    <name evidence="2" type="ORF">HBH25_20725</name>
</gene>
<name>A0ABX0YLW7_9PSED</name>
<accession>A0ABX0YLW7</accession>
<dbReference type="Proteomes" id="UP000746535">
    <property type="component" value="Unassembled WGS sequence"/>
</dbReference>
<evidence type="ECO:0000313" key="3">
    <source>
        <dbReference type="Proteomes" id="UP000746535"/>
    </source>
</evidence>
<feature type="domain" description="Acyclic terpene utilisation N-terminal" evidence="1">
    <location>
        <begin position="4"/>
        <end position="442"/>
    </location>
</feature>
<dbReference type="PANTHER" id="PTHR47472:SF1">
    <property type="entry name" value="DUF1446-DOMAIN-CONTAINING PROTEIN"/>
    <property type="match status" value="1"/>
</dbReference>
<dbReference type="InterPro" id="IPR010839">
    <property type="entry name" value="AtuA_N"/>
</dbReference>
<comment type="caution">
    <text evidence="2">The sequence shown here is derived from an EMBL/GenBank/DDBJ whole genome shotgun (WGS) entry which is preliminary data.</text>
</comment>
<dbReference type="Pfam" id="PF07287">
    <property type="entry name" value="AtuA"/>
    <property type="match status" value="1"/>
</dbReference>
<dbReference type="EMBL" id="JAAVJI010000017">
    <property type="protein sequence ID" value="NJP03264.1"/>
    <property type="molecule type" value="Genomic_DNA"/>
</dbReference>
<reference evidence="2 3" key="1">
    <citation type="submission" date="2020-03" db="EMBL/GenBank/DDBJ databases">
        <authorList>
            <person name="Wang L."/>
            <person name="He N."/>
            <person name="Li Y."/>
            <person name="Fang Y."/>
            <person name="Zhang F."/>
        </authorList>
    </citation>
    <scope>NUCLEOTIDE SEQUENCE [LARGE SCALE GENOMIC DNA]</scope>
    <source>
        <strain evidence="3">hsmgli-8</strain>
    </source>
</reference>